<feature type="transmembrane region" description="Helical" evidence="1">
    <location>
        <begin position="54"/>
        <end position="80"/>
    </location>
</feature>
<feature type="transmembrane region" description="Helical" evidence="1">
    <location>
        <begin position="86"/>
        <end position="110"/>
    </location>
</feature>
<dbReference type="WBParaSite" id="SSTP_0000638000.1">
    <property type="protein sequence ID" value="SSTP_0000638000.1"/>
    <property type="gene ID" value="SSTP_0000638000"/>
</dbReference>
<proteinExistence type="predicted"/>
<dbReference type="WBParaSite" id="TCONS_00016332.p1">
    <property type="protein sequence ID" value="TCONS_00016332.p1"/>
    <property type="gene ID" value="XLOC_010913"/>
</dbReference>
<protein>
    <submittedName>
        <fullName evidence="4">7TM GPCR serpentine receptor class x (Srx) domain-containing protein</fullName>
    </submittedName>
</protein>
<evidence type="ECO:0000256" key="1">
    <source>
        <dbReference type="SAM" id="Phobius"/>
    </source>
</evidence>
<evidence type="ECO:0000313" key="3">
    <source>
        <dbReference type="WBParaSite" id="SSTP_0000638000.1"/>
    </source>
</evidence>
<evidence type="ECO:0000313" key="2">
    <source>
        <dbReference type="Proteomes" id="UP000035681"/>
    </source>
</evidence>
<reference evidence="3" key="1">
    <citation type="submission" date="2015-08" db="UniProtKB">
        <authorList>
            <consortium name="WormBaseParasite"/>
        </authorList>
    </citation>
    <scope>IDENTIFICATION</scope>
</reference>
<accession>A0A0K0EA53</accession>
<feature type="transmembrane region" description="Helical" evidence="1">
    <location>
        <begin position="217"/>
        <end position="235"/>
    </location>
</feature>
<organism evidence="3">
    <name type="scientific">Strongyloides stercoralis</name>
    <name type="common">Threadworm</name>
    <dbReference type="NCBI Taxonomy" id="6248"/>
    <lineage>
        <taxon>Eukaryota</taxon>
        <taxon>Metazoa</taxon>
        <taxon>Ecdysozoa</taxon>
        <taxon>Nematoda</taxon>
        <taxon>Chromadorea</taxon>
        <taxon>Rhabditida</taxon>
        <taxon>Tylenchina</taxon>
        <taxon>Panagrolaimomorpha</taxon>
        <taxon>Strongyloidoidea</taxon>
        <taxon>Strongyloididae</taxon>
        <taxon>Strongyloides</taxon>
    </lineage>
</organism>
<name>A0A0K0EA53_STRER</name>
<evidence type="ECO:0000313" key="4">
    <source>
        <dbReference type="WBParaSite" id="TCONS_00016332.p1"/>
    </source>
</evidence>
<keyword evidence="1" id="KW-0812">Transmembrane</keyword>
<feature type="transmembrane region" description="Helical" evidence="1">
    <location>
        <begin position="255"/>
        <end position="276"/>
    </location>
</feature>
<keyword evidence="2" id="KW-1185">Reference proteome</keyword>
<sequence>MIIQLEKNGKKFITHTQIGLIHLALSLFFIIIQLIVFSGFYLKKSILKNSSFRLIWHHGVLSLSQQICHIITSIIIIFCFSKLKVIILIVGSLLNATYIGGIAILFILTVNRFDKTYHLDFFYKTWKKKFFIFALIICYICVGALFLLYLLPGFRYTFNFFYYYWQLENIDKNFLAFQIENKSKLILLVMIFILQILIIAKIIYLRCYISKKFKISFDDFKIIIHTILCIVTATFREVALDGELFQIKWTEFKLTILQFLYIFCSNSNNLFILFFVK</sequence>
<keyword evidence="1" id="KW-1133">Transmembrane helix</keyword>
<dbReference type="AlphaFoldDB" id="A0A0K0EA53"/>
<feature type="transmembrane region" description="Helical" evidence="1">
    <location>
        <begin position="20"/>
        <end position="42"/>
    </location>
</feature>
<feature type="transmembrane region" description="Helical" evidence="1">
    <location>
        <begin position="185"/>
        <end position="205"/>
    </location>
</feature>
<feature type="transmembrane region" description="Helical" evidence="1">
    <location>
        <begin position="130"/>
        <end position="151"/>
    </location>
</feature>
<dbReference type="Proteomes" id="UP000035681">
    <property type="component" value="Unplaced"/>
</dbReference>
<keyword evidence="1" id="KW-0472">Membrane</keyword>